<feature type="compositionally biased region" description="Basic residues" evidence="1">
    <location>
        <begin position="106"/>
        <end position="117"/>
    </location>
</feature>
<accession>A0A8H4L361</accession>
<name>A0A8H4L361_9HYPO</name>
<dbReference type="EMBL" id="JAADYS010001595">
    <property type="protein sequence ID" value="KAF4462082.1"/>
    <property type="molecule type" value="Genomic_DNA"/>
</dbReference>
<evidence type="ECO:0000256" key="1">
    <source>
        <dbReference type="SAM" id="MobiDB-lite"/>
    </source>
</evidence>
<protein>
    <submittedName>
        <fullName evidence="2">Uncharacterized protein</fullName>
    </submittedName>
</protein>
<feature type="region of interest" description="Disordered" evidence="1">
    <location>
        <begin position="1"/>
        <end position="22"/>
    </location>
</feature>
<evidence type="ECO:0000313" key="2">
    <source>
        <dbReference type="EMBL" id="KAF4462082.1"/>
    </source>
</evidence>
<organism evidence="2 3">
    <name type="scientific">Fusarium albosuccineum</name>
    <dbReference type="NCBI Taxonomy" id="1237068"/>
    <lineage>
        <taxon>Eukaryota</taxon>
        <taxon>Fungi</taxon>
        <taxon>Dikarya</taxon>
        <taxon>Ascomycota</taxon>
        <taxon>Pezizomycotina</taxon>
        <taxon>Sordariomycetes</taxon>
        <taxon>Hypocreomycetidae</taxon>
        <taxon>Hypocreales</taxon>
        <taxon>Nectriaceae</taxon>
        <taxon>Fusarium</taxon>
        <taxon>Fusarium decemcellulare species complex</taxon>
    </lineage>
</organism>
<gene>
    <name evidence="2" type="ORF">FALBO_11114</name>
</gene>
<comment type="caution">
    <text evidence="2">The sequence shown here is derived from an EMBL/GenBank/DDBJ whole genome shotgun (WGS) entry which is preliminary data.</text>
</comment>
<feature type="region of interest" description="Disordered" evidence="1">
    <location>
        <begin position="97"/>
        <end position="118"/>
    </location>
</feature>
<dbReference type="AlphaFoldDB" id="A0A8H4L361"/>
<dbReference type="Proteomes" id="UP000554235">
    <property type="component" value="Unassembled WGS sequence"/>
</dbReference>
<keyword evidence="3" id="KW-1185">Reference proteome</keyword>
<proteinExistence type="predicted"/>
<reference evidence="2 3" key="1">
    <citation type="submission" date="2020-01" db="EMBL/GenBank/DDBJ databases">
        <title>Identification and distribution of gene clusters putatively required for synthesis of sphingolipid metabolism inhibitors in phylogenetically diverse species of the filamentous fungus Fusarium.</title>
        <authorList>
            <person name="Kim H.-S."/>
            <person name="Busman M."/>
            <person name="Brown D.W."/>
            <person name="Divon H."/>
            <person name="Uhlig S."/>
            <person name="Proctor R.H."/>
        </authorList>
    </citation>
    <scope>NUCLEOTIDE SEQUENCE [LARGE SCALE GENOMIC DNA]</scope>
    <source>
        <strain evidence="2 3">NRRL 20459</strain>
    </source>
</reference>
<sequence>MNPTTHANLHRPAGTSNQQQGRHVTLEYQRDVIETSAAGEVRTPLTSWSRTIEPEGRARLVVEETYIQPGTTSFQQLPHWLQLVIGHTLGLQDPGADATALPARPSQRRRRGARRGGARIYSTQTIRSRASMSFVTADDMLVVVDVFEFRHRAQFFPRKGVFFVVIVNLNLDLHCTPSLHIRAALSNRELTANACRIKQNRTQRSQND</sequence>
<evidence type="ECO:0000313" key="3">
    <source>
        <dbReference type="Proteomes" id="UP000554235"/>
    </source>
</evidence>